<evidence type="ECO:0000313" key="9">
    <source>
        <dbReference type="EMBL" id="MCS0659346.1"/>
    </source>
</evidence>
<comment type="catalytic activity">
    <reaction evidence="1">
        <text>ATP + protein L-histidine = ADP + protein N-phospho-L-histidine.</text>
        <dbReference type="EC" id="2.7.13.3"/>
    </reaction>
</comment>
<evidence type="ECO:0000313" key="10">
    <source>
        <dbReference type="Proteomes" id="UP001204621"/>
    </source>
</evidence>
<dbReference type="EMBL" id="JANUGU010000004">
    <property type="protein sequence ID" value="MCS0659346.1"/>
    <property type="molecule type" value="Genomic_DNA"/>
</dbReference>
<dbReference type="InterPro" id="IPR001610">
    <property type="entry name" value="PAC"/>
</dbReference>
<evidence type="ECO:0000256" key="1">
    <source>
        <dbReference type="ARBA" id="ARBA00000085"/>
    </source>
</evidence>
<dbReference type="SMART" id="SM00388">
    <property type="entry name" value="HisKA"/>
    <property type="match status" value="1"/>
</dbReference>
<dbReference type="Gene3D" id="3.30.450.20">
    <property type="entry name" value="PAS domain"/>
    <property type="match status" value="2"/>
</dbReference>
<dbReference type="Gene3D" id="1.10.287.130">
    <property type="match status" value="1"/>
</dbReference>
<dbReference type="SMART" id="SM00086">
    <property type="entry name" value="PAC"/>
    <property type="match status" value="1"/>
</dbReference>
<evidence type="ECO:0000256" key="3">
    <source>
        <dbReference type="ARBA" id="ARBA00022553"/>
    </source>
</evidence>
<dbReference type="InterPro" id="IPR036890">
    <property type="entry name" value="HATPase_C_sf"/>
</dbReference>
<dbReference type="Proteomes" id="UP001204621">
    <property type="component" value="Unassembled WGS sequence"/>
</dbReference>
<dbReference type="PROSITE" id="PS50110">
    <property type="entry name" value="RESPONSE_REGULATORY"/>
    <property type="match status" value="1"/>
</dbReference>
<name>A0ABT2D0I6_9BURK</name>
<dbReference type="CDD" id="cd00082">
    <property type="entry name" value="HisKA"/>
    <property type="match status" value="1"/>
</dbReference>
<dbReference type="InterPro" id="IPR003594">
    <property type="entry name" value="HATPase_dom"/>
</dbReference>
<keyword evidence="9" id="KW-0547">Nucleotide-binding</keyword>
<protein>
    <recommendedName>
        <fullName evidence="2">histidine kinase</fullName>
        <ecNumber evidence="2">2.7.13.3</ecNumber>
    </recommendedName>
</protein>
<dbReference type="PANTHER" id="PTHR43547">
    <property type="entry name" value="TWO-COMPONENT HISTIDINE KINASE"/>
    <property type="match status" value="1"/>
</dbReference>
<dbReference type="RefSeq" id="WP_258812527.1">
    <property type="nucleotide sequence ID" value="NZ_JANUGU010000004.1"/>
</dbReference>
<dbReference type="InterPro" id="IPR036097">
    <property type="entry name" value="HisK_dim/P_sf"/>
</dbReference>
<dbReference type="SMART" id="SM00387">
    <property type="entry name" value="HATPase_c"/>
    <property type="match status" value="1"/>
</dbReference>
<accession>A0ABT2D0I6</accession>
<dbReference type="Gene3D" id="3.40.50.2300">
    <property type="match status" value="1"/>
</dbReference>
<organism evidence="9 10">
    <name type="scientific">Massilia terrae</name>
    <dbReference type="NCBI Taxonomy" id="1811224"/>
    <lineage>
        <taxon>Bacteria</taxon>
        <taxon>Pseudomonadati</taxon>
        <taxon>Pseudomonadota</taxon>
        <taxon>Betaproteobacteria</taxon>
        <taxon>Burkholderiales</taxon>
        <taxon>Oxalobacteraceae</taxon>
        <taxon>Telluria group</taxon>
        <taxon>Massilia</taxon>
    </lineage>
</organism>
<dbReference type="NCBIfam" id="TIGR00229">
    <property type="entry name" value="sensory_box"/>
    <property type="match status" value="1"/>
</dbReference>
<dbReference type="InterPro" id="IPR004358">
    <property type="entry name" value="Sig_transdc_His_kin-like_C"/>
</dbReference>
<dbReference type="PROSITE" id="PS50109">
    <property type="entry name" value="HIS_KIN"/>
    <property type="match status" value="1"/>
</dbReference>
<dbReference type="InterPro" id="IPR000700">
    <property type="entry name" value="PAS-assoc_C"/>
</dbReference>
<proteinExistence type="predicted"/>
<dbReference type="InterPro" id="IPR005467">
    <property type="entry name" value="His_kinase_dom"/>
</dbReference>
<dbReference type="InterPro" id="IPR035965">
    <property type="entry name" value="PAS-like_dom_sf"/>
</dbReference>
<dbReference type="InterPro" id="IPR001789">
    <property type="entry name" value="Sig_transdc_resp-reg_receiver"/>
</dbReference>
<dbReference type="Gene3D" id="3.30.565.10">
    <property type="entry name" value="Histidine kinase-like ATPase, C-terminal domain"/>
    <property type="match status" value="1"/>
</dbReference>
<dbReference type="SMART" id="SM00448">
    <property type="entry name" value="REC"/>
    <property type="match status" value="1"/>
</dbReference>
<dbReference type="Pfam" id="PF00072">
    <property type="entry name" value="Response_reg"/>
    <property type="match status" value="1"/>
</dbReference>
<feature type="domain" description="Histidine kinase" evidence="5">
    <location>
        <begin position="320"/>
        <end position="538"/>
    </location>
</feature>
<evidence type="ECO:0000259" key="5">
    <source>
        <dbReference type="PROSITE" id="PS50109"/>
    </source>
</evidence>
<comment type="caution">
    <text evidence="9">The sequence shown here is derived from an EMBL/GenBank/DDBJ whole genome shotgun (WGS) entry which is preliminary data.</text>
</comment>
<keyword evidence="10" id="KW-1185">Reference proteome</keyword>
<evidence type="ECO:0000259" key="6">
    <source>
        <dbReference type="PROSITE" id="PS50110"/>
    </source>
</evidence>
<dbReference type="PANTHER" id="PTHR43547:SF2">
    <property type="entry name" value="HYBRID SIGNAL TRANSDUCTION HISTIDINE KINASE C"/>
    <property type="match status" value="1"/>
</dbReference>
<dbReference type="Pfam" id="PF00512">
    <property type="entry name" value="HisKA"/>
    <property type="match status" value="1"/>
</dbReference>
<dbReference type="GO" id="GO:0005524">
    <property type="term" value="F:ATP binding"/>
    <property type="evidence" value="ECO:0007669"/>
    <property type="project" value="UniProtKB-KW"/>
</dbReference>
<gene>
    <name evidence="9" type="ORF">NX778_14845</name>
</gene>
<dbReference type="SUPFAM" id="SSF55874">
    <property type="entry name" value="ATPase domain of HSP90 chaperone/DNA topoisomerase II/histidine kinase"/>
    <property type="match status" value="1"/>
</dbReference>
<dbReference type="InterPro" id="IPR003661">
    <property type="entry name" value="HisK_dim/P_dom"/>
</dbReference>
<keyword evidence="3 4" id="KW-0597">Phosphoprotein</keyword>
<evidence type="ECO:0000259" key="8">
    <source>
        <dbReference type="PROSITE" id="PS50113"/>
    </source>
</evidence>
<feature type="domain" description="PAS" evidence="7">
    <location>
        <begin position="41"/>
        <end position="110"/>
    </location>
</feature>
<feature type="domain" description="PAC" evidence="8">
    <location>
        <begin position="257"/>
        <end position="309"/>
    </location>
</feature>
<dbReference type="PROSITE" id="PS50112">
    <property type="entry name" value="PAS"/>
    <property type="match status" value="1"/>
</dbReference>
<dbReference type="SUPFAM" id="SSF55785">
    <property type="entry name" value="PYP-like sensor domain (PAS domain)"/>
    <property type="match status" value="2"/>
</dbReference>
<dbReference type="SUPFAM" id="SSF47384">
    <property type="entry name" value="Homodimeric domain of signal transducing histidine kinase"/>
    <property type="match status" value="1"/>
</dbReference>
<feature type="modified residue" description="4-aspartylphosphate" evidence="4">
    <location>
        <position position="608"/>
    </location>
</feature>
<feature type="domain" description="Response regulatory" evidence="6">
    <location>
        <begin position="559"/>
        <end position="675"/>
    </location>
</feature>
<dbReference type="CDD" id="cd00075">
    <property type="entry name" value="HATPase"/>
    <property type="match status" value="1"/>
</dbReference>
<dbReference type="SUPFAM" id="SSF52172">
    <property type="entry name" value="CheY-like"/>
    <property type="match status" value="1"/>
</dbReference>
<dbReference type="InterPro" id="IPR000014">
    <property type="entry name" value="PAS"/>
</dbReference>
<evidence type="ECO:0000256" key="2">
    <source>
        <dbReference type="ARBA" id="ARBA00012438"/>
    </source>
</evidence>
<dbReference type="InterPro" id="IPR011006">
    <property type="entry name" value="CheY-like_superfamily"/>
</dbReference>
<dbReference type="PROSITE" id="PS50113">
    <property type="entry name" value="PAC"/>
    <property type="match status" value="1"/>
</dbReference>
<sequence>MSSVVVEAILALLAIAAAMHAFLQTRRMREARAETAATRAQLQEMEIAYDQAPLGMTVLDRDLRYVRTNRMLAEQNGLAAEEHLGKSIREVVPDVADMAEPIFQDVMRSGVPLIGVEFEGATKAHPTAVRAYRESVYPVRDRHGLIVGVSVAVEDVTETRRLLAALHDSEQRERMRATELQSVMDATPAAIFIAHDRACLNVTSNAEAVRLLRLGAEQSPSLSDPGPHSYAAYADGVALRPEELPLQLAAATGREIRGCELEMHFPDGDVLHVLVNAVPLRDHTGQVIGSVAAFVDITAQKNASEELKRQARHKDEFLAVLAHELRNPLAAIQAGLELLKIEAVGSARLARTHQIMQRQMAHVVRLIDDLLDVARISSGKLELSPETASVREIVDAAIELSRGHIERGGHRFHAELPPEPLFLHVDRVRLTEVVSNLLHNAAKYTPSGGAIDLTVLREQGEVVIRVTDNGVGIAPENMPQVFTMFAQAEDARAQRRGGLGVGLALARRIVELHGGQIGVASAGPGKGSTFSVRLPVAPAPAPAAGEGPAERAAAQASLRILVLDDNADAASTLGAMLEAHGHIVRLAFTGAGALEVLDKFSADLAFLDIGLPDISGYEVARRVRQRFPERDIFLAALSGWGSTADRRQSEEAGIDVHLTKPVTMATIENVIQSRQLRAGLAGQPS</sequence>
<evidence type="ECO:0000256" key="4">
    <source>
        <dbReference type="PROSITE-ProRule" id="PRU00169"/>
    </source>
</evidence>
<dbReference type="Pfam" id="PF08448">
    <property type="entry name" value="PAS_4"/>
    <property type="match status" value="2"/>
</dbReference>
<evidence type="ECO:0000259" key="7">
    <source>
        <dbReference type="PROSITE" id="PS50112"/>
    </source>
</evidence>
<dbReference type="PRINTS" id="PR00344">
    <property type="entry name" value="BCTRLSENSOR"/>
</dbReference>
<keyword evidence="9" id="KW-0067">ATP-binding</keyword>
<reference evidence="9 10" key="1">
    <citation type="submission" date="2022-08" db="EMBL/GenBank/DDBJ databases">
        <title>Reclassification of Massilia species as members of the genera Telluria, Duganella, Pseudoduganella, Mokoshia gen. nov. and Zemynaea gen. nov. using orthogonal and non-orthogonal genome-based approaches.</title>
        <authorList>
            <person name="Bowman J.P."/>
        </authorList>
    </citation>
    <scope>NUCLEOTIDE SEQUENCE [LARGE SCALE GENOMIC DNA]</scope>
    <source>
        <strain evidence="9 10">JCM 31606</strain>
    </source>
</reference>
<dbReference type="Pfam" id="PF02518">
    <property type="entry name" value="HATPase_c"/>
    <property type="match status" value="1"/>
</dbReference>
<dbReference type="EC" id="2.7.13.3" evidence="2"/>
<dbReference type="InterPro" id="IPR013656">
    <property type="entry name" value="PAS_4"/>
</dbReference>